<reference evidence="1 2" key="1">
    <citation type="submission" date="2019-01" db="EMBL/GenBank/DDBJ databases">
        <title>Coherence of Microcystis species and biogeography revealed through population genomics.</title>
        <authorList>
            <person name="Perez-Carrascal O.M."/>
            <person name="Terrat Y."/>
            <person name="Giani A."/>
            <person name="Fortin N."/>
            <person name="Tromas N."/>
            <person name="Shapiro B.J."/>
        </authorList>
    </citation>
    <scope>NUCLEOTIDE SEQUENCE [LARGE SCALE GENOMIC DNA]</scope>
    <source>
        <strain evidence="1">Ma_QC_C_20070703_M131</strain>
    </source>
</reference>
<evidence type="ECO:0000313" key="2">
    <source>
        <dbReference type="Proteomes" id="UP000316443"/>
    </source>
</evidence>
<gene>
    <name evidence="1" type="ORF">EWV85_09870</name>
</gene>
<dbReference type="AlphaFoldDB" id="A0A551Y241"/>
<proteinExistence type="predicted"/>
<organism evidence="1 2">
    <name type="scientific">Microcystis aeruginosa Ma_QC_C_20070703_M131</name>
    <dbReference type="NCBI Taxonomy" id="2486263"/>
    <lineage>
        <taxon>Bacteria</taxon>
        <taxon>Bacillati</taxon>
        <taxon>Cyanobacteriota</taxon>
        <taxon>Cyanophyceae</taxon>
        <taxon>Oscillatoriophycideae</taxon>
        <taxon>Chroococcales</taxon>
        <taxon>Microcystaceae</taxon>
        <taxon>Microcystis</taxon>
    </lineage>
</organism>
<dbReference type="EMBL" id="SFCA01000101">
    <property type="protein sequence ID" value="TRT55026.1"/>
    <property type="molecule type" value="Genomic_DNA"/>
</dbReference>
<protein>
    <recommendedName>
        <fullName evidence="3">Cysteinyl-tRNA synthetase</fullName>
    </recommendedName>
</protein>
<evidence type="ECO:0000313" key="1">
    <source>
        <dbReference type="EMBL" id="TRT55026.1"/>
    </source>
</evidence>
<sequence length="166" mass="19338">MRVKVDGIIFDFPDSWQVSKYDNWAFYRHHFSTMLDGIKGVDLIAIYRQDIWLIEVKDYRQSRRTKAQDLAEEVTEKVLYTIAAMLPAKINASDKSEANFARKVLQGKQLQVVLHLEQPETHSRLFPRAINPVDVQQKLRRLIKPIAPHPKVVESTRMQSVPWSVI</sequence>
<name>A0A551Y241_MICAE</name>
<accession>A0A551Y241</accession>
<dbReference type="Proteomes" id="UP000316443">
    <property type="component" value="Unassembled WGS sequence"/>
</dbReference>
<evidence type="ECO:0008006" key="3">
    <source>
        <dbReference type="Google" id="ProtNLM"/>
    </source>
</evidence>
<comment type="caution">
    <text evidence="1">The sequence shown here is derived from an EMBL/GenBank/DDBJ whole genome shotgun (WGS) entry which is preliminary data.</text>
</comment>